<reference evidence="2 3" key="1">
    <citation type="journal article" date="2015" name="Proc. Natl. Acad. Sci. U.S.A.">
        <title>The resurrection genome of Boea hygrometrica: A blueprint for survival of dehydration.</title>
        <authorList>
            <person name="Xiao L."/>
            <person name="Yang G."/>
            <person name="Zhang L."/>
            <person name="Yang X."/>
            <person name="Zhao S."/>
            <person name="Ji Z."/>
            <person name="Zhou Q."/>
            <person name="Hu M."/>
            <person name="Wang Y."/>
            <person name="Chen M."/>
            <person name="Xu Y."/>
            <person name="Jin H."/>
            <person name="Xiao X."/>
            <person name="Hu G."/>
            <person name="Bao F."/>
            <person name="Hu Y."/>
            <person name="Wan P."/>
            <person name="Li L."/>
            <person name="Deng X."/>
            <person name="Kuang T."/>
            <person name="Xiang C."/>
            <person name="Zhu J.K."/>
            <person name="Oliver M.J."/>
            <person name="He Y."/>
        </authorList>
    </citation>
    <scope>NUCLEOTIDE SEQUENCE [LARGE SCALE GENOMIC DNA]</scope>
    <source>
        <strain evidence="3">cv. XS01</strain>
    </source>
</reference>
<dbReference type="Proteomes" id="UP000250235">
    <property type="component" value="Unassembled WGS sequence"/>
</dbReference>
<proteinExistence type="predicted"/>
<protein>
    <submittedName>
        <fullName evidence="2">Uncharacterized protein</fullName>
    </submittedName>
</protein>
<dbReference type="AlphaFoldDB" id="A0A2Z7BF04"/>
<sequence length="244" mass="28194">MSNVEQEADNSKRNSEESDAVLKNQQRASTSSWYLELANAKRCRLHKLIRQLLAFALWIQQMLFAMRKTSRYILLVGYQQLATSQDTRTSRWEIQSQAFHDQRLDNQLQTYRYNQLDIQTQAIFIQSRATGDPVEGYSALHIQSTKNSAEAQSSSRHESAAKQLTIYESWMSTAERNKICTILGNSTIYRGICTEMERRQFGLDKRRTDLDSLSNGYIQTEAIYAKAAPLKKVDECEKETQRES</sequence>
<organism evidence="2 3">
    <name type="scientific">Dorcoceras hygrometricum</name>
    <dbReference type="NCBI Taxonomy" id="472368"/>
    <lineage>
        <taxon>Eukaryota</taxon>
        <taxon>Viridiplantae</taxon>
        <taxon>Streptophyta</taxon>
        <taxon>Embryophyta</taxon>
        <taxon>Tracheophyta</taxon>
        <taxon>Spermatophyta</taxon>
        <taxon>Magnoliopsida</taxon>
        <taxon>eudicotyledons</taxon>
        <taxon>Gunneridae</taxon>
        <taxon>Pentapetalae</taxon>
        <taxon>asterids</taxon>
        <taxon>lamiids</taxon>
        <taxon>Lamiales</taxon>
        <taxon>Gesneriaceae</taxon>
        <taxon>Didymocarpoideae</taxon>
        <taxon>Trichosporeae</taxon>
        <taxon>Loxocarpinae</taxon>
        <taxon>Dorcoceras</taxon>
    </lineage>
</organism>
<evidence type="ECO:0000256" key="1">
    <source>
        <dbReference type="SAM" id="MobiDB-lite"/>
    </source>
</evidence>
<name>A0A2Z7BF04_9LAMI</name>
<accession>A0A2Z7BF04</accession>
<feature type="region of interest" description="Disordered" evidence="1">
    <location>
        <begin position="1"/>
        <end position="24"/>
    </location>
</feature>
<evidence type="ECO:0000313" key="2">
    <source>
        <dbReference type="EMBL" id="KZV32820.1"/>
    </source>
</evidence>
<keyword evidence="3" id="KW-1185">Reference proteome</keyword>
<evidence type="ECO:0000313" key="3">
    <source>
        <dbReference type="Proteomes" id="UP000250235"/>
    </source>
</evidence>
<gene>
    <name evidence="2" type="ORF">F511_24066</name>
</gene>
<dbReference type="EMBL" id="KV006347">
    <property type="protein sequence ID" value="KZV32820.1"/>
    <property type="molecule type" value="Genomic_DNA"/>
</dbReference>